<dbReference type="InterPro" id="IPR036390">
    <property type="entry name" value="WH_DNA-bd_sf"/>
</dbReference>
<sequence length="393" mass="45254">MDESNHGVSSSSLPPFLTKTYEMVDDSSSDSIVSWSQSNKSFIVWNPPEFSRDLLPRFFKHNNFSSFIRQLNTYGFRKSDPEQWEFANDDFVRGQPHLMKNIHRRKPVHSHSLPNLQAQQTPLTDLERQRMNNQIERLTKEKEGLLEELQKQEEEREGFEQQVKELKDRLQHMEKRQKTMVSFVSQVLDKPGLALNLSPALPETNERKRRFPRIEFEENVVAVREEVSTSPSSSSHTTTEHHHVEQLESSIAIWENLVSDSCESMVQSRSMMTLDVDESSTCPESPPLSCLQISIDTRPPSPRIIDMNSEPDVSKEQNVVVSSAVPPPPAAGVNDVFWQQLLTENPGVTEQREVQSERKEDRGEDRSEKCWWNSRNVNTITEQLGHLTSSERS</sequence>
<name>A0A6D2LHX4_9BRAS</name>
<dbReference type="PANTHER" id="PTHR10015:SF161">
    <property type="entry name" value="HEAT STRESS TRANSCRIPTION FACTOR A-4A"/>
    <property type="match status" value="1"/>
</dbReference>
<evidence type="ECO:0000256" key="9">
    <source>
        <dbReference type="SAM" id="Coils"/>
    </source>
</evidence>
<keyword evidence="5" id="KW-0238">DNA-binding</keyword>
<dbReference type="PANTHER" id="PTHR10015">
    <property type="entry name" value="HEAT SHOCK TRANSCRIPTION FACTOR"/>
    <property type="match status" value="1"/>
</dbReference>
<dbReference type="Gene3D" id="1.10.10.10">
    <property type="entry name" value="Winged helix-like DNA-binding domain superfamily/Winged helix DNA-binding domain"/>
    <property type="match status" value="1"/>
</dbReference>
<keyword evidence="13" id="KW-1185">Reference proteome</keyword>
<keyword evidence="6" id="KW-0804">Transcription</keyword>
<comment type="similarity">
    <text evidence="8">Belongs to the HSF family. Class A subfamily.</text>
</comment>
<dbReference type="EMBL" id="CACVBM020001795">
    <property type="protein sequence ID" value="CAA7059821.1"/>
    <property type="molecule type" value="Genomic_DNA"/>
</dbReference>
<evidence type="ECO:0000256" key="5">
    <source>
        <dbReference type="ARBA" id="ARBA00023125"/>
    </source>
</evidence>
<dbReference type="Pfam" id="PF00447">
    <property type="entry name" value="HSF_DNA-bind"/>
    <property type="match status" value="1"/>
</dbReference>
<evidence type="ECO:0000256" key="10">
    <source>
        <dbReference type="SAM" id="MobiDB-lite"/>
    </source>
</evidence>
<protein>
    <recommendedName>
        <fullName evidence="11">HSF-type DNA-binding domain-containing protein</fullName>
    </recommendedName>
</protein>
<accession>A0A6D2LHX4</accession>
<feature type="region of interest" description="Disordered" evidence="10">
    <location>
        <begin position="347"/>
        <end position="369"/>
    </location>
</feature>
<evidence type="ECO:0000256" key="3">
    <source>
        <dbReference type="ARBA" id="ARBA00023015"/>
    </source>
</evidence>
<gene>
    <name evidence="12" type="ORF">MERR_LOCUS47057</name>
</gene>
<evidence type="ECO:0000259" key="11">
    <source>
        <dbReference type="SMART" id="SM00415"/>
    </source>
</evidence>
<keyword evidence="7" id="KW-0539">Nucleus</keyword>
<proteinExistence type="inferred from homology"/>
<evidence type="ECO:0000256" key="2">
    <source>
        <dbReference type="ARBA" id="ARBA00022553"/>
    </source>
</evidence>
<dbReference type="GO" id="GO:0000978">
    <property type="term" value="F:RNA polymerase II cis-regulatory region sequence-specific DNA binding"/>
    <property type="evidence" value="ECO:0007669"/>
    <property type="project" value="TreeGrafter"/>
</dbReference>
<dbReference type="GO" id="GO:0006357">
    <property type="term" value="P:regulation of transcription by RNA polymerase II"/>
    <property type="evidence" value="ECO:0007669"/>
    <property type="project" value="TreeGrafter"/>
</dbReference>
<evidence type="ECO:0000256" key="8">
    <source>
        <dbReference type="ARBA" id="ARBA00061350"/>
    </source>
</evidence>
<keyword evidence="3" id="KW-0805">Transcription regulation</keyword>
<reference evidence="12" key="1">
    <citation type="submission" date="2020-01" db="EMBL/GenBank/DDBJ databases">
        <authorList>
            <person name="Mishra B."/>
        </authorList>
    </citation>
    <scope>NUCLEOTIDE SEQUENCE [LARGE SCALE GENOMIC DNA]</scope>
</reference>
<evidence type="ECO:0000256" key="4">
    <source>
        <dbReference type="ARBA" id="ARBA00023016"/>
    </source>
</evidence>
<comment type="caution">
    <text evidence="12">The sequence shown here is derived from an EMBL/GenBank/DDBJ whole genome shotgun (WGS) entry which is preliminary data.</text>
</comment>
<evidence type="ECO:0000256" key="6">
    <source>
        <dbReference type="ARBA" id="ARBA00023163"/>
    </source>
</evidence>
<dbReference type="AlphaFoldDB" id="A0A6D2LHX4"/>
<evidence type="ECO:0000256" key="7">
    <source>
        <dbReference type="ARBA" id="ARBA00023242"/>
    </source>
</evidence>
<dbReference type="GO" id="GO:0003700">
    <property type="term" value="F:DNA-binding transcription factor activity"/>
    <property type="evidence" value="ECO:0007669"/>
    <property type="project" value="InterPro"/>
</dbReference>
<dbReference type="FunFam" id="1.10.10.10:FF:000057">
    <property type="entry name" value="Heat shock transcription factor 1"/>
    <property type="match status" value="1"/>
</dbReference>
<keyword evidence="9" id="KW-0175">Coiled coil</keyword>
<feature type="compositionally biased region" description="Basic and acidic residues" evidence="10">
    <location>
        <begin position="350"/>
        <end position="369"/>
    </location>
</feature>
<feature type="coiled-coil region" evidence="9">
    <location>
        <begin position="128"/>
        <end position="176"/>
    </location>
</feature>
<dbReference type="InterPro" id="IPR000232">
    <property type="entry name" value="HSF_DNA-bd"/>
</dbReference>
<dbReference type="GO" id="GO:0005634">
    <property type="term" value="C:nucleus"/>
    <property type="evidence" value="ECO:0007669"/>
    <property type="project" value="UniProtKB-SubCell"/>
</dbReference>
<comment type="subcellular location">
    <subcellularLocation>
        <location evidence="1">Nucleus</location>
    </subcellularLocation>
</comment>
<dbReference type="Proteomes" id="UP000467841">
    <property type="component" value="Unassembled WGS sequence"/>
</dbReference>
<dbReference type="GO" id="GO:0034605">
    <property type="term" value="P:cellular response to heat"/>
    <property type="evidence" value="ECO:0007669"/>
    <property type="project" value="TreeGrafter"/>
</dbReference>
<feature type="domain" description="HSF-type DNA-binding" evidence="11">
    <location>
        <begin position="12"/>
        <end position="105"/>
    </location>
</feature>
<keyword evidence="2" id="KW-0597">Phosphoprotein</keyword>
<dbReference type="PRINTS" id="PR00056">
    <property type="entry name" value="HSFDOMAIN"/>
</dbReference>
<evidence type="ECO:0000313" key="13">
    <source>
        <dbReference type="Proteomes" id="UP000467841"/>
    </source>
</evidence>
<dbReference type="InterPro" id="IPR036388">
    <property type="entry name" value="WH-like_DNA-bd_sf"/>
</dbReference>
<keyword evidence="4" id="KW-0346">Stress response</keyword>
<evidence type="ECO:0000256" key="1">
    <source>
        <dbReference type="ARBA" id="ARBA00004123"/>
    </source>
</evidence>
<dbReference type="SUPFAM" id="SSF46785">
    <property type="entry name" value="Winged helix' DNA-binding domain"/>
    <property type="match status" value="1"/>
</dbReference>
<dbReference type="SMART" id="SM00415">
    <property type="entry name" value="HSF"/>
    <property type="match status" value="1"/>
</dbReference>
<organism evidence="12 13">
    <name type="scientific">Microthlaspi erraticum</name>
    <dbReference type="NCBI Taxonomy" id="1685480"/>
    <lineage>
        <taxon>Eukaryota</taxon>
        <taxon>Viridiplantae</taxon>
        <taxon>Streptophyta</taxon>
        <taxon>Embryophyta</taxon>
        <taxon>Tracheophyta</taxon>
        <taxon>Spermatophyta</taxon>
        <taxon>Magnoliopsida</taxon>
        <taxon>eudicotyledons</taxon>
        <taxon>Gunneridae</taxon>
        <taxon>Pentapetalae</taxon>
        <taxon>rosids</taxon>
        <taxon>malvids</taxon>
        <taxon>Brassicales</taxon>
        <taxon>Brassicaceae</taxon>
        <taxon>Coluteocarpeae</taxon>
        <taxon>Microthlaspi</taxon>
    </lineage>
</organism>
<evidence type="ECO:0000313" key="12">
    <source>
        <dbReference type="EMBL" id="CAA7059821.1"/>
    </source>
</evidence>
<dbReference type="OrthoDB" id="60033at2759"/>